<dbReference type="EMBL" id="MKHE01000007">
    <property type="protein sequence ID" value="OWK13069.1"/>
    <property type="molecule type" value="Genomic_DNA"/>
</dbReference>
<organism evidence="2 3">
    <name type="scientific">Cervus elaphus hippelaphus</name>
    <name type="common">European red deer</name>
    <dbReference type="NCBI Taxonomy" id="46360"/>
    <lineage>
        <taxon>Eukaryota</taxon>
        <taxon>Metazoa</taxon>
        <taxon>Chordata</taxon>
        <taxon>Craniata</taxon>
        <taxon>Vertebrata</taxon>
        <taxon>Euteleostomi</taxon>
        <taxon>Mammalia</taxon>
        <taxon>Eutheria</taxon>
        <taxon>Laurasiatheria</taxon>
        <taxon>Artiodactyla</taxon>
        <taxon>Ruminantia</taxon>
        <taxon>Pecora</taxon>
        <taxon>Cervidae</taxon>
        <taxon>Cervinae</taxon>
        <taxon>Cervus</taxon>
    </lineage>
</organism>
<dbReference type="Proteomes" id="UP000242450">
    <property type="component" value="Chromosome 7"/>
</dbReference>
<dbReference type="AlphaFoldDB" id="A0A212D4A7"/>
<dbReference type="InterPro" id="IPR051591">
    <property type="entry name" value="UPF0224_FAM112_RNA_Proc"/>
</dbReference>
<sequence length="255" mass="29359">MEADPPPMEERRRLREELSEFVESCRRTLEEMTASLGWSLDRLEPGEEAAAAEVRGPRGHGRRAGRGVCRAEGGARDSGTAASRELAPLPGKQRNRGGATNYRVYSSLPVEVPLNHKRFVCDLTQADRLALYDFVVEETKKKRSDSQTIENDSDLFVDLAAKVNQDNSRKSPKSYLEILAEVRDYKRRRQSYRAKNVHITKKSYTEERRKTVGFSGLKAVWGEPSGRRDRSRSPHKRKRNKDKDRSWDSRRRKER</sequence>
<dbReference type="GO" id="GO:0005689">
    <property type="term" value="C:U12-type spliceosomal complex"/>
    <property type="evidence" value="ECO:0007669"/>
    <property type="project" value="TreeGrafter"/>
</dbReference>
<dbReference type="OrthoDB" id="69229at2759"/>
<keyword evidence="3" id="KW-1185">Reference proteome</keyword>
<comment type="caution">
    <text evidence="2">The sequence shown here is derived from an EMBL/GenBank/DDBJ whole genome shotgun (WGS) entry which is preliminary data.</text>
</comment>
<protein>
    <recommendedName>
        <fullName evidence="4">SNRNP48</fullName>
    </recommendedName>
</protein>
<evidence type="ECO:0000313" key="2">
    <source>
        <dbReference type="EMBL" id="OWK13069.1"/>
    </source>
</evidence>
<feature type="region of interest" description="Disordered" evidence="1">
    <location>
        <begin position="49"/>
        <end position="98"/>
    </location>
</feature>
<name>A0A212D4A7_CEREH</name>
<accession>A0A212D4A7</accession>
<dbReference type="PANTHER" id="PTHR21402:SF10">
    <property type="entry name" value="U11_U12 SMALL NUCLEAR RIBONUCLEOPROTEIN 48 KDA PROTEIN"/>
    <property type="match status" value="1"/>
</dbReference>
<evidence type="ECO:0000313" key="3">
    <source>
        <dbReference type="Proteomes" id="UP000242450"/>
    </source>
</evidence>
<evidence type="ECO:0008006" key="4">
    <source>
        <dbReference type="Google" id="ProtNLM"/>
    </source>
</evidence>
<feature type="compositionally biased region" description="Basic and acidic residues" evidence="1">
    <location>
        <begin position="241"/>
        <end position="255"/>
    </location>
</feature>
<dbReference type="PANTHER" id="PTHR21402">
    <property type="entry name" value="GAMETOCYTE SPECIFIC FACTOR 1-RELATED"/>
    <property type="match status" value="1"/>
</dbReference>
<feature type="region of interest" description="Disordered" evidence="1">
    <location>
        <begin position="218"/>
        <end position="255"/>
    </location>
</feature>
<proteinExistence type="predicted"/>
<dbReference type="GO" id="GO:0005829">
    <property type="term" value="C:cytosol"/>
    <property type="evidence" value="ECO:0007669"/>
    <property type="project" value="TreeGrafter"/>
</dbReference>
<gene>
    <name evidence="2" type="ORF">Celaphus_00014626</name>
</gene>
<evidence type="ECO:0000256" key="1">
    <source>
        <dbReference type="SAM" id="MobiDB-lite"/>
    </source>
</evidence>
<reference evidence="2 3" key="1">
    <citation type="journal article" date="2018" name="Mol. Genet. Genomics">
        <title>The red deer Cervus elaphus genome CerEla1.0: sequencing, annotating, genes, and chromosomes.</title>
        <authorList>
            <person name="Bana N.A."/>
            <person name="Nyiri A."/>
            <person name="Nagy J."/>
            <person name="Frank K."/>
            <person name="Nagy T."/>
            <person name="Steger V."/>
            <person name="Schiller M."/>
            <person name="Lakatos P."/>
            <person name="Sugar L."/>
            <person name="Horn P."/>
            <person name="Barta E."/>
            <person name="Orosz L."/>
        </authorList>
    </citation>
    <scope>NUCLEOTIDE SEQUENCE [LARGE SCALE GENOMIC DNA]</scope>
    <source>
        <strain evidence="2">Hungarian</strain>
    </source>
</reference>
<dbReference type="GO" id="GO:0005654">
    <property type="term" value="C:nucleoplasm"/>
    <property type="evidence" value="ECO:0007669"/>
    <property type="project" value="TreeGrafter"/>
</dbReference>